<dbReference type="Pfam" id="PF00005">
    <property type="entry name" value="ABC_tran"/>
    <property type="match status" value="1"/>
</dbReference>
<dbReference type="SMART" id="SM00382">
    <property type="entry name" value="AAA"/>
    <property type="match status" value="1"/>
</dbReference>
<dbReference type="Gene3D" id="3.40.50.300">
    <property type="entry name" value="P-loop containing nucleotide triphosphate hydrolases"/>
    <property type="match status" value="1"/>
</dbReference>
<name>A0A2K4DUL7_9STAP</name>
<evidence type="ECO:0000259" key="4">
    <source>
        <dbReference type="PROSITE" id="PS50893"/>
    </source>
</evidence>
<dbReference type="OrthoDB" id="9804819at2"/>
<dbReference type="AlphaFoldDB" id="A0A2K4DUL7"/>
<dbReference type="GO" id="GO:0016887">
    <property type="term" value="F:ATP hydrolysis activity"/>
    <property type="evidence" value="ECO:0007669"/>
    <property type="project" value="InterPro"/>
</dbReference>
<sequence>MKHLLQVQHLNKSYEKSQFQLHDISFTLHPGEVIGLIGKNGSGKSSLINTLVGNRFKDSGDISFFDQLVSDKDHAYKEYIGVVFDDLRVPNKLTIKDMDKVFMNIYKTWDSDKFFSLIKDFELPIDNQITTFSRGMRMKAALAIALSHESRLLILDEATAGMDVSGREEVIENLEDYISEGNGILISSHISEDIEQLANKLIFMRDGAIVLEEDKHSLLNHYGIVEIPENDATNLPNEIIVATRVRNGQRQILVNNRTQTPDARPLDNIDDATKLLMRGEK</sequence>
<keyword evidence="2" id="KW-0547">Nucleotide-binding</keyword>
<dbReference type="PANTHER" id="PTHR42939:SF3">
    <property type="entry name" value="ABC TRANSPORTER ATP-BINDING COMPONENT"/>
    <property type="match status" value="1"/>
</dbReference>
<dbReference type="CDD" id="cd03230">
    <property type="entry name" value="ABC_DR_subfamily_A"/>
    <property type="match status" value="1"/>
</dbReference>
<dbReference type="InterPro" id="IPR027417">
    <property type="entry name" value="P-loop_NTPase"/>
</dbReference>
<comment type="caution">
    <text evidence="6">The sequence shown here is derived from an EMBL/GenBank/DDBJ whole genome shotgun (WGS) entry which is preliminary data.</text>
</comment>
<accession>A0A2K4DUL7</accession>
<dbReference type="RefSeq" id="WP_103165537.1">
    <property type="nucleotide sequence ID" value="NZ_CP130489.1"/>
</dbReference>
<organism evidence="6 8">
    <name type="scientific">Staphylococcus devriesei</name>
    <dbReference type="NCBI Taxonomy" id="586733"/>
    <lineage>
        <taxon>Bacteria</taxon>
        <taxon>Bacillati</taxon>
        <taxon>Bacillota</taxon>
        <taxon>Bacilli</taxon>
        <taxon>Bacillales</taxon>
        <taxon>Staphylococcaceae</taxon>
        <taxon>Staphylococcus</taxon>
    </lineage>
</organism>
<dbReference type="GO" id="GO:0005524">
    <property type="term" value="F:ATP binding"/>
    <property type="evidence" value="ECO:0007669"/>
    <property type="project" value="UniProtKB-KW"/>
</dbReference>
<keyword evidence="1" id="KW-0813">Transport</keyword>
<evidence type="ECO:0000313" key="8">
    <source>
        <dbReference type="Proteomes" id="UP000243350"/>
    </source>
</evidence>
<dbReference type="Proteomes" id="UP000243350">
    <property type="component" value="Unassembled WGS sequence"/>
</dbReference>
<dbReference type="Proteomes" id="UP000242547">
    <property type="component" value="Unassembled WGS sequence"/>
</dbReference>
<dbReference type="InterPro" id="IPR051782">
    <property type="entry name" value="ABC_Transporter_VariousFunc"/>
</dbReference>
<dbReference type="PROSITE" id="PS50893">
    <property type="entry name" value="ABC_TRANSPORTER_2"/>
    <property type="match status" value="1"/>
</dbReference>
<evidence type="ECO:0000256" key="2">
    <source>
        <dbReference type="ARBA" id="ARBA00022741"/>
    </source>
</evidence>
<feature type="domain" description="ABC transporter" evidence="4">
    <location>
        <begin position="5"/>
        <end position="231"/>
    </location>
</feature>
<dbReference type="PANTHER" id="PTHR42939">
    <property type="entry name" value="ABC TRANSPORTER ATP-BINDING PROTEIN ALBC-RELATED"/>
    <property type="match status" value="1"/>
</dbReference>
<dbReference type="GeneID" id="48886913"/>
<reference evidence="7 8" key="1">
    <citation type="journal article" date="2016" name="Front. Microbiol.">
        <title>Comprehensive Phylogenetic Analysis of Bovine Non-aureus Staphylococci Species Based on Whole-Genome Sequencing.</title>
        <authorList>
            <person name="Naushad S."/>
            <person name="Barkema H.W."/>
            <person name="Luby C."/>
            <person name="Condas L.A."/>
            <person name="Nobrega D.B."/>
            <person name="Carson D.A."/>
            <person name="De Buck J."/>
        </authorList>
    </citation>
    <scope>NUCLEOTIDE SEQUENCE [LARGE SCALE GENOMIC DNA]</scope>
    <source>
        <strain evidence="6 8">SNUC 4143</strain>
        <strain evidence="5 7">SNUC 761</strain>
    </source>
</reference>
<proteinExistence type="predicted"/>
<evidence type="ECO:0000313" key="5">
    <source>
        <dbReference type="EMBL" id="PTE74647.1"/>
    </source>
</evidence>
<reference evidence="6" key="2">
    <citation type="submission" date="2018-03" db="EMBL/GenBank/DDBJ databases">
        <authorList>
            <person name="Keele B.F."/>
        </authorList>
    </citation>
    <scope>NUCLEOTIDE SEQUENCE</scope>
    <source>
        <strain evidence="6">SNUC 4143</strain>
        <strain evidence="5">SNUC 761</strain>
    </source>
</reference>
<dbReference type="InterPro" id="IPR003439">
    <property type="entry name" value="ABC_transporter-like_ATP-bd"/>
</dbReference>
<gene>
    <name evidence="5" type="ORF">BUY44_00715</name>
    <name evidence="6" type="ORF">BUY48_05430</name>
</gene>
<dbReference type="InterPro" id="IPR003593">
    <property type="entry name" value="AAA+_ATPase"/>
</dbReference>
<evidence type="ECO:0000313" key="6">
    <source>
        <dbReference type="EMBL" id="PTF15779.1"/>
    </source>
</evidence>
<protein>
    <submittedName>
        <fullName evidence="6">ABC transporter ATP-binding protein</fullName>
    </submittedName>
</protein>
<evidence type="ECO:0000313" key="7">
    <source>
        <dbReference type="Proteomes" id="UP000242547"/>
    </source>
</evidence>
<dbReference type="EMBL" id="PYZL01000002">
    <property type="protein sequence ID" value="PTE74647.1"/>
    <property type="molecule type" value="Genomic_DNA"/>
</dbReference>
<dbReference type="SUPFAM" id="SSF52540">
    <property type="entry name" value="P-loop containing nucleoside triphosphate hydrolases"/>
    <property type="match status" value="1"/>
</dbReference>
<dbReference type="EMBL" id="PYZH01000025">
    <property type="protein sequence ID" value="PTF15779.1"/>
    <property type="molecule type" value="Genomic_DNA"/>
</dbReference>
<evidence type="ECO:0000256" key="1">
    <source>
        <dbReference type="ARBA" id="ARBA00022448"/>
    </source>
</evidence>
<keyword evidence="3 6" id="KW-0067">ATP-binding</keyword>
<evidence type="ECO:0000256" key="3">
    <source>
        <dbReference type="ARBA" id="ARBA00022840"/>
    </source>
</evidence>